<evidence type="ECO:0000259" key="11">
    <source>
        <dbReference type="Pfam" id="PF07715"/>
    </source>
</evidence>
<dbReference type="RefSeq" id="WP_259079758.1">
    <property type="nucleotide sequence ID" value="NZ_JANUAU010000003.1"/>
</dbReference>
<evidence type="ECO:0000256" key="9">
    <source>
        <dbReference type="SAM" id="MobiDB-lite"/>
    </source>
</evidence>
<keyword evidence="2 8" id="KW-0813">Transport</keyword>
<evidence type="ECO:0000256" key="6">
    <source>
        <dbReference type="ARBA" id="ARBA00023136"/>
    </source>
</evidence>
<dbReference type="InterPro" id="IPR036942">
    <property type="entry name" value="Beta-barrel_TonB_sf"/>
</dbReference>
<dbReference type="PROSITE" id="PS52016">
    <property type="entry name" value="TONB_DEPENDENT_REC_3"/>
    <property type="match status" value="1"/>
</dbReference>
<comment type="caution">
    <text evidence="12">The sequence shown here is derived from an EMBL/GenBank/DDBJ whole genome shotgun (WGS) entry which is preliminary data.</text>
</comment>
<feature type="domain" description="TonB-dependent receptor plug" evidence="11">
    <location>
        <begin position="140"/>
        <end position="220"/>
    </location>
</feature>
<dbReference type="SUPFAM" id="SSF49464">
    <property type="entry name" value="Carboxypeptidase regulatory domain-like"/>
    <property type="match status" value="1"/>
</dbReference>
<dbReference type="SUPFAM" id="SSF56935">
    <property type="entry name" value="Porins"/>
    <property type="match status" value="1"/>
</dbReference>
<dbReference type="Gene3D" id="2.60.40.1120">
    <property type="entry name" value="Carboxypeptidase-like, regulatory domain"/>
    <property type="match status" value="1"/>
</dbReference>
<evidence type="ECO:0000256" key="5">
    <source>
        <dbReference type="ARBA" id="ARBA00022729"/>
    </source>
</evidence>
<comment type="subcellular location">
    <subcellularLocation>
        <location evidence="1 8">Cell outer membrane</location>
        <topology evidence="1 8">Multi-pass membrane protein</topology>
    </subcellularLocation>
</comment>
<feature type="region of interest" description="Disordered" evidence="9">
    <location>
        <begin position="741"/>
        <end position="762"/>
    </location>
</feature>
<dbReference type="GO" id="GO:0015344">
    <property type="term" value="F:siderophore uptake transmembrane transporter activity"/>
    <property type="evidence" value="ECO:0007669"/>
    <property type="project" value="TreeGrafter"/>
</dbReference>
<dbReference type="PANTHER" id="PTHR30069:SF29">
    <property type="entry name" value="HEMOGLOBIN AND HEMOGLOBIN-HAPTOGLOBIN-BINDING PROTEIN 1-RELATED"/>
    <property type="match status" value="1"/>
</dbReference>
<dbReference type="EMBL" id="JANUAU010000003">
    <property type="protein sequence ID" value="MCS3677246.1"/>
    <property type="molecule type" value="Genomic_DNA"/>
</dbReference>
<dbReference type="PANTHER" id="PTHR30069">
    <property type="entry name" value="TONB-DEPENDENT OUTER MEMBRANE RECEPTOR"/>
    <property type="match status" value="1"/>
</dbReference>
<dbReference type="Gene3D" id="2.40.170.20">
    <property type="entry name" value="TonB-dependent receptor, beta-barrel domain"/>
    <property type="match status" value="1"/>
</dbReference>
<name>A0A9X2Q0F3_9BACT</name>
<evidence type="ECO:0000256" key="3">
    <source>
        <dbReference type="ARBA" id="ARBA00022452"/>
    </source>
</evidence>
<evidence type="ECO:0000313" key="12">
    <source>
        <dbReference type="EMBL" id="MCS3677246.1"/>
    </source>
</evidence>
<keyword evidence="6 8" id="KW-0472">Membrane</keyword>
<evidence type="ECO:0000256" key="10">
    <source>
        <dbReference type="SAM" id="SignalP"/>
    </source>
</evidence>
<dbReference type="GO" id="GO:0009279">
    <property type="term" value="C:cell outer membrane"/>
    <property type="evidence" value="ECO:0007669"/>
    <property type="project" value="UniProtKB-SubCell"/>
</dbReference>
<proteinExistence type="inferred from homology"/>
<reference evidence="12" key="1">
    <citation type="submission" date="2022-08" db="EMBL/GenBank/DDBJ databases">
        <title>Genomic Encyclopedia of Type Strains, Phase V (KMG-V): Genome sequencing to study the core and pangenomes of soil and plant-associated prokaryotes.</title>
        <authorList>
            <person name="Whitman W."/>
        </authorList>
    </citation>
    <scope>NUCLEOTIDE SEQUENCE</scope>
    <source>
        <strain evidence="12">0</strain>
    </source>
</reference>
<dbReference type="InterPro" id="IPR039426">
    <property type="entry name" value="TonB-dep_rcpt-like"/>
</dbReference>
<keyword evidence="3 8" id="KW-1134">Transmembrane beta strand</keyword>
<organism evidence="12 13">
    <name type="scientific">Salinibacter ruber</name>
    <dbReference type="NCBI Taxonomy" id="146919"/>
    <lineage>
        <taxon>Bacteria</taxon>
        <taxon>Pseudomonadati</taxon>
        <taxon>Rhodothermota</taxon>
        <taxon>Rhodothermia</taxon>
        <taxon>Rhodothermales</taxon>
        <taxon>Salinibacteraceae</taxon>
        <taxon>Salinibacter</taxon>
    </lineage>
</organism>
<comment type="similarity">
    <text evidence="8">Belongs to the TonB-dependent receptor family.</text>
</comment>
<dbReference type="InterPro" id="IPR012910">
    <property type="entry name" value="Plug_dom"/>
</dbReference>
<feature type="chain" id="PRO_5040840125" description="TonB-dependent receptor plug domain-containing protein" evidence="10">
    <location>
        <begin position="24"/>
        <end position="837"/>
    </location>
</feature>
<evidence type="ECO:0000256" key="1">
    <source>
        <dbReference type="ARBA" id="ARBA00004571"/>
    </source>
</evidence>
<gene>
    <name evidence="12" type="ORF">GGP71_001162</name>
</gene>
<keyword evidence="4 8" id="KW-0812">Transmembrane</keyword>
<accession>A0A9X2Q0F3</accession>
<dbReference type="Proteomes" id="UP001155027">
    <property type="component" value="Unassembled WGS sequence"/>
</dbReference>
<dbReference type="AlphaFoldDB" id="A0A9X2Q0F3"/>
<keyword evidence="5 10" id="KW-0732">Signal</keyword>
<evidence type="ECO:0000256" key="2">
    <source>
        <dbReference type="ARBA" id="ARBA00022448"/>
    </source>
</evidence>
<evidence type="ECO:0000256" key="7">
    <source>
        <dbReference type="ARBA" id="ARBA00023237"/>
    </source>
</evidence>
<keyword evidence="7 8" id="KW-0998">Cell outer membrane</keyword>
<dbReference type="GO" id="GO:0044718">
    <property type="term" value="P:siderophore transmembrane transport"/>
    <property type="evidence" value="ECO:0007669"/>
    <property type="project" value="TreeGrafter"/>
</dbReference>
<dbReference type="Pfam" id="PF07715">
    <property type="entry name" value="Plug"/>
    <property type="match status" value="1"/>
</dbReference>
<dbReference type="Pfam" id="PF13715">
    <property type="entry name" value="CarbopepD_reg_2"/>
    <property type="match status" value="1"/>
</dbReference>
<evidence type="ECO:0000256" key="8">
    <source>
        <dbReference type="PROSITE-ProRule" id="PRU01360"/>
    </source>
</evidence>
<evidence type="ECO:0000313" key="13">
    <source>
        <dbReference type="Proteomes" id="UP001155027"/>
    </source>
</evidence>
<protein>
    <recommendedName>
        <fullName evidence="11">TonB-dependent receptor plug domain-containing protein</fullName>
    </recommendedName>
</protein>
<feature type="signal peptide" evidence="10">
    <location>
        <begin position="1"/>
        <end position="23"/>
    </location>
</feature>
<sequence length="837" mass="93276">MRLYRVLILAACCWLLGAAPAHAQTWGTVTGTVTDSVQGAPLPGVTVLVEGTDFGTATSADGRYRLELPTGRYTLRFSAVGFATRVDSVTVAEGTTRLDATLASTVLKMDELTVTDGAVPNRPGVYKVDPADVQNMPTPFKDGFRALKTTPGVATNNELTQQYSVRGGGYNENLVFINGFEIFFPFRPRQGEQEGMGLLNPALASDITFYTGGFPPEYGGKLSSALDVQYVRPESDPLSGSVDLSTLDASAHLQSSALGGDLGWGFGMRRAQPGRFFGTQDLKGDYSPRFTDLQGTVSYRFSDRVSVEALGIWADNTFDLEPEERTTYFGVISLDPERPSDFKALRASLNGARTDGYTTTFGGVRLHTDLSDRLKLAHDFAYFGTRETESFDIQSNRRVCQVNPTGGDNPSNCTSVLQGESTVTRFADNSVEVRRRTGRGRYEWDLDRQTLKGGWHLRGLHFDDNLNERTTIDGRVEDGQDSTLVDRLDDSATFDEYQFGAHLQDAVDVLPTDGRLTITGGVRADYFSFNDEWTVSPRLSGRFVATDRLTLTGAWGIYHQKPTYRELRGTPSDTASIRGTLDQNRDIRSQRSVQYVFGGEYFFPDRRLYLRAEAYYKDLDDLISYTIEDVRVNYSGENDTYGYTYGVDFQLRGELVPGLESWFNYSYLVSRERFTDAALERYAAQAPTGFSDEFRKNRTGLLPRPADQRHTFSAFVQDYVPGDKSWKVHMRLLYGSGLPYTPTSPGPETPGGAETRIPGDRMSGRLPAYRRVDVGATKRIELVQNGIGGPVHLELTLEVLNLFDMDNTVDYSWTNNFQRVPKRLTPRTLNARLHFTF</sequence>
<evidence type="ECO:0000256" key="4">
    <source>
        <dbReference type="ARBA" id="ARBA00022692"/>
    </source>
</evidence>
<dbReference type="InterPro" id="IPR008969">
    <property type="entry name" value="CarboxyPept-like_regulatory"/>
</dbReference>